<protein>
    <recommendedName>
        <fullName evidence="3">RRM domain-containing protein</fullName>
    </recommendedName>
</protein>
<dbReference type="InterPro" id="IPR012677">
    <property type="entry name" value="Nucleotide-bd_a/b_plait_sf"/>
</dbReference>
<dbReference type="InterPro" id="IPR000504">
    <property type="entry name" value="RRM_dom"/>
</dbReference>
<dbReference type="EMBL" id="AMZH03006928">
    <property type="protein sequence ID" value="RRT62585.1"/>
    <property type="molecule type" value="Genomic_DNA"/>
</dbReference>
<comment type="caution">
    <text evidence="4">The sequence shown here is derived from an EMBL/GenBank/DDBJ whole genome shotgun (WGS) entry which is preliminary data.</text>
</comment>
<evidence type="ECO:0000313" key="5">
    <source>
        <dbReference type="Proteomes" id="UP000287651"/>
    </source>
</evidence>
<dbReference type="PANTHER" id="PTHR48025:SF6">
    <property type="entry name" value="RRM DOMAIN-CONTAINING PROTEIN"/>
    <property type="match status" value="1"/>
</dbReference>
<dbReference type="InterPro" id="IPR050502">
    <property type="entry name" value="Euk_RNA-bind_prot"/>
</dbReference>
<feature type="domain" description="RRM" evidence="3">
    <location>
        <begin position="144"/>
        <end position="219"/>
    </location>
</feature>
<evidence type="ECO:0000313" key="4">
    <source>
        <dbReference type="EMBL" id="RRT62585.1"/>
    </source>
</evidence>
<organism evidence="4 5">
    <name type="scientific">Ensete ventricosum</name>
    <name type="common">Abyssinian banana</name>
    <name type="synonym">Musa ensete</name>
    <dbReference type="NCBI Taxonomy" id="4639"/>
    <lineage>
        <taxon>Eukaryota</taxon>
        <taxon>Viridiplantae</taxon>
        <taxon>Streptophyta</taxon>
        <taxon>Embryophyta</taxon>
        <taxon>Tracheophyta</taxon>
        <taxon>Spermatophyta</taxon>
        <taxon>Magnoliopsida</taxon>
        <taxon>Liliopsida</taxon>
        <taxon>Zingiberales</taxon>
        <taxon>Musaceae</taxon>
        <taxon>Ensete</taxon>
    </lineage>
</organism>
<dbReference type="PANTHER" id="PTHR48025">
    <property type="entry name" value="OS02G0815200 PROTEIN"/>
    <property type="match status" value="1"/>
</dbReference>
<feature type="non-terminal residue" evidence="4">
    <location>
        <position position="1"/>
    </location>
</feature>
<reference evidence="4 5" key="1">
    <citation type="journal article" date="2014" name="Agronomy (Basel)">
        <title>A Draft Genome Sequence for Ensete ventricosum, the Drought-Tolerant Tree Against Hunger.</title>
        <authorList>
            <person name="Harrison J."/>
            <person name="Moore K.A."/>
            <person name="Paszkiewicz K."/>
            <person name="Jones T."/>
            <person name="Grant M."/>
            <person name="Ambacheew D."/>
            <person name="Muzemil S."/>
            <person name="Studholme D.J."/>
        </authorList>
    </citation>
    <scope>NUCLEOTIDE SEQUENCE [LARGE SCALE GENOMIC DNA]</scope>
</reference>
<dbReference type="Proteomes" id="UP000287651">
    <property type="component" value="Unassembled WGS sequence"/>
</dbReference>
<dbReference type="CDD" id="cd00590">
    <property type="entry name" value="RRM_SF"/>
    <property type="match status" value="1"/>
</dbReference>
<accession>A0A426ZF36</accession>
<dbReference type="AlphaFoldDB" id="A0A426ZF36"/>
<dbReference type="GO" id="GO:0003729">
    <property type="term" value="F:mRNA binding"/>
    <property type="evidence" value="ECO:0007669"/>
    <property type="project" value="TreeGrafter"/>
</dbReference>
<dbReference type="GO" id="GO:0009535">
    <property type="term" value="C:chloroplast thylakoid membrane"/>
    <property type="evidence" value="ECO:0007669"/>
    <property type="project" value="TreeGrafter"/>
</dbReference>
<dbReference type="SUPFAM" id="SSF54928">
    <property type="entry name" value="RNA-binding domain, RBD"/>
    <property type="match status" value="2"/>
</dbReference>
<feature type="domain" description="RRM" evidence="3">
    <location>
        <begin position="238"/>
        <end position="320"/>
    </location>
</feature>
<dbReference type="GO" id="GO:1901259">
    <property type="term" value="P:chloroplast rRNA processing"/>
    <property type="evidence" value="ECO:0007669"/>
    <property type="project" value="TreeGrafter"/>
</dbReference>
<evidence type="ECO:0000256" key="2">
    <source>
        <dbReference type="PROSITE-ProRule" id="PRU00176"/>
    </source>
</evidence>
<keyword evidence="1 2" id="KW-0694">RNA-binding</keyword>
<dbReference type="InterPro" id="IPR035979">
    <property type="entry name" value="RBD_domain_sf"/>
</dbReference>
<evidence type="ECO:0000259" key="3">
    <source>
        <dbReference type="PROSITE" id="PS50102"/>
    </source>
</evidence>
<dbReference type="Gene3D" id="3.30.70.330">
    <property type="match status" value="2"/>
</dbReference>
<proteinExistence type="predicted"/>
<evidence type="ECO:0000256" key="1">
    <source>
        <dbReference type="ARBA" id="ARBA00022884"/>
    </source>
</evidence>
<dbReference type="SMART" id="SM00360">
    <property type="entry name" value="RRM"/>
    <property type="match status" value="2"/>
</dbReference>
<name>A0A426ZF36_ENSVE</name>
<sequence length="320" mass="35306">IYDGEEDSRLIHILQFKGDFVNLPRTSRYFIRVGLRFTLFSVEMAAAAAAATATTFSFGPLPPLPRAKPSSSSICSVKPLISLCTRAGFSITGSSSPLLPPSPLPAKTRARCGFFRCSAVQDVAVEPEPAVATAEEEEIGEKRRKVYVVNLPWDFSAPDIEKLFSQCGTVKDVEIIKQKNGKNRGFAFVTMASEEEARAAVDKLDSYVSPNVEVEFAKSFRKPPPSPPPRAVASEPRPKIYVSNLAWKARSVNLKEFFEKFKPLSTRVVFDNPTGRSAGYGFVAFATKEEAEAAIAELDGKVVYKHFMFQLLFSYIIVDI</sequence>
<dbReference type="PROSITE" id="PS50102">
    <property type="entry name" value="RRM"/>
    <property type="match status" value="2"/>
</dbReference>
<gene>
    <name evidence="4" type="ORF">B296_00043320</name>
</gene>
<dbReference type="Pfam" id="PF00076">
    <property type="entry name" value="RRM_1"/>
    <property type="match status" value="2"/>
</dbReference>